<protein>
    <submittedName>
        <fullName evidence="3">Proline dehydrogenase</fullName>
    </submittedName>
</protein>
<dbReference type="SUPFAM" id="SSF54292">
    <property type="entry name" value="2Fe-2S ferredoxin-like"/>
    <property type="match status" value="1"/>
</dbReference>
<dbReference type="AlphaFoldDB" id="A0A4Y4DIY9"/>
<comment type="caution">
    <text evidence="3">The sequence shown here is derived from an EMBL/GenBank/DDBJ whole genome shotgun (WGS) entry which is preliminary data.</text>
</comment>
<name>A0A4Y4DIY9_GLUUR</name>
<dbReference type="Proteomes" id="UP000316612">
    <property type="component" value="Unassembled WGS sequence"/>
</dbReference>
<evidence type="ECO:0000313" key="4">
    <source>
        <dbReference type="Proteomes" id="UP000316612"/>
    </source>
</evidence>
<dbReference type="InterPro" id="IPR001041">
    <property type="entry name" value="2Fe-2S_ferredoxin-type"/>
</dbReference>
<dbReference type="PROSITE" id="PS51085">
    <property type="entry name" value="2FE2S_FER_2"/>
    <property type="match status" value="1"/>
</dbReference>
<feature type="domain" description="2Fe-2S ferredoxin-type" evidence="2">
    <location>
        <begin position="10"/>
        <end position="92"/>
    </location>
</feature>
<proteinExistence type="predicted"/>
<organism evidence="3 4">
    <name type="scientific">Glutamicibacter uratoxydans</name>
    <name type="common">Arthrobacter uratoxydans</name>
    <dbReference type="NCBI Taxonomy" id="43667"/>
    <lineage>
        <taxon>Bacteria</taxon>
        <taxon>Bacillati</taxon>
        <taxon>Actinomycetota</taxon>
        <taxon>Actinomycetes</taxon>
        <taxon>Micrococcales</taxon>
        <taxon>Micrococcaceae</taxon>
        <taxon>Glutamicibacter</taxon>
    </lineage>
</organism>
<gene>
    <name evidence="3" type="ORF">AUR04nite_04580</name>
</gene>
<dbReference type="GO" id="GO:0016491">
    <property type="term" value="F:oxidoreductase activity"/>
    <property type="evidence" value="ECO:0007669"/>
    <property type="project" value="UniProtKB-KW"/>
</dbReference>
<keyword evidence="1" id="KW-0560">Oxidoreductase</keyword>
<evidence type="ECO:0000313" key="3">
    <source>
        <dbReference type="EMBL" id="GED04926.1"/>
    </source>
</evidence>
<evidence type="ECO:0000256" key="1">
    <source>
        <dbReference type="ARBA" id="ARBA00023002"/>
    </source>
</evidence>
<dbReference type="Pfam" id="PF13510">
    <property type="entry name" value="Fer2_4"/>
    <property type="match status" value="1"/>
</dbReference>
<dbReference type="InterPro" id="IPR036010">
    <property type="entry name" value="2Fe-2S_ferredoxin-like_sf"/>
</dbReference>
<keyword evidence="4" id="KW-1185">Reference proteome</keyword>
<accession>A0A4Y4DIY9</accession>
<dbReference type="EMBL" id="BJNY01000002">
    <property type="protein sequence ID" value="GED04926.1"/>
    <property type="molecule type" value="Genomic_DNA"/>
</dbReference>
<evidence type="ECO:0000259" key="2">
    <source>
        <dbReference type="PROSITE" id="PS51085"/>
    </source>
</evidence>
<dbReference type="Gene3D" id="3.10.20.440">
    <property type="entry name" value="2Fe-2S iron-sulphur cluster binding domain, sarcosine oxidase, alpha subunit, N-terminal domain"/>
    <property type="match status" value="1"/>
</dbReference>
<dbReference type="GO" id="GO:0051536">
    <property type="term" value="F:iron-sulfur cluster binding"/>
    <property type="evidence" value="ECO:0007669"/>
    <property type="project" value="InterPro"/>
</dbReference>
<dbReference type="InterPro" id="IPR042204">
    <property type="entry name" value="2Fe-2S-bd_N"/>
</dbReference>
<sequence>MKPVVKSVENPITISVDDAQLTVEAGTTVAGALIAHGITAWRSTRKNERPRGLFCGIGACFDCLVSIDGQPNQRACMVRVCEGQQVDTETAKERP</sequence>
<reference evidence="3 4" key="1">
    <citation type="submission" date="2019-06" db="EMBL/GenBank/DDBJ databases">
        <title>Whole genome shotgun sequence of Glutamicibacter uratoxydans NBRC 15515.</title>
        <authorList>
            <person name="Hosoyama A."/>
            <person name="Uohara A."/>
            <person name="Ohji S."/>
            <person name="Ichikawa N."/>
        </authorList>
    </citation>
    <scope>NUCLEOTIDE SEQUENCE [LARGE SCALE GENOMIC DNA]</scope>
    <source>
        <strain evidence="3 4">NBRC 15515</strain>
    </source>
</reference>